<keyword evidence="5" id="KW-1185">Reference proteome</keyword>
<accession>A0A7W6D5D0</accession>
<evidence type="ECO:0000313" key="4">
    <source>
        <dbReference type="EMBL" id="MBB3974550.1"/>
    </source>
</evidence>
<protein>
    <recommendedName>
        <fullName evidence="3">Extensin-like C-terminal domain-containing protein</fullName>
    </recommendedName>
</protein>
<dbReference type="Pfam" id="PF06904">
    <property type="entry name" value="Extensin-like_C"/>
    <property type="match status" value="1"/>
</dbReference>
<feature type="region of interest" description="Disordered" evidence="1">
    <location>
        <begin position="219"/>
        <end position="276"/>
    </location>
</feature>
<feature type="chain" id="PRO_5031113847" description="Extensin-like C-terminal domain-containing protein" evidence="2">
    <location>
        <begin position="20"/>
        <end position="276"/>
    </location>
</feature>
<comment type="caution">
    <text evidence="4">The sequence shown here is derived from an EMBL/GenBank/DDBJ whole genome shotgun (WGS) entry which is preliminary data.</text>
</comment>
<name>A0A7W6D5D0_9HYPH</name>
<evidence type="ECO:0000259" key="3">
    <source>
        <dbReference type="Pfam" id="PF06904"/>
    </source>
</evidence>
<gene>
    <name evidence="4" type="ORF">GGR24_003231</name>
</gene>
<feature type="domain" description="Extensin-like C-terminal" evidence="3">
    <location>
        <begin position="39"/>
        <end position="211"/>
    </location>
</feature>
<proteinExistence type="predicted"/>
<evidence type="ECO:0000256" key="1">
    <source>
        <dbReference type="SAM" id="MobiDB-lite"/>
    </source>
</evidence>
<dbReference type="AlphaFoldDB" id="A0A7W6D5D0"/>
<evidence type="ECO:0000256" key="2">
    <source>
        <dbReference type="SAM" id="SignalP"/>
    </source>
</evidence>
<sequence length="276" mass="28182">MIIRIAIFVGFFSSAVALAGVGAFGKQERAAWRGEAEEACVAADQVKPTSFVRPLGEIAGQDICGVDHAFRVLALADGAVGVQPSARLGCAMTAALDLWVRDSVQPAARERFGVEVAEIRNAGSYACRKAREAGEPGLSEHAFGNGIDVAAFILADGREIRVAAVGDPAAAAFLDDVRSGACGTFRTVSGPGADGSGDGHLHLDLARYDADGRVTRCGPRTAEPAGPGLAPPADDRAPEVSSAPRLDGGALRPAADTEVATGSVTLARPVAAEPTP</sequence>
<organism evidence="4 5">
    <name type="scientific">Hansschlegelia beijingensis</name>
    <dbReference type="NCBI Taxonomy" id="1133344"/>
    <lineage>
        <taxon>Bacteria</taxon>
        <taxon>Pseudomonadati</taxon>
        <taxon>Pseudomonadota</taxon>
        <taxon>Alphaproteobacteria</taxon>
        <taxon>Hyphomicrobiales</taxon>
        <taxon>Methylopilaceae</taxon>
        <taxon>Hansschlegelia</taxon>
    </lineage>
</organism>
<reference evidence="4 5" key="1">
    <citation type="submission" date="2020-08" db="EMBL/GenBank/DDBJ databases">
        <title>Genomic Encyclopedia of Type Strains, Phase IV (KMG-IV): sequencing the most valuable type-strain genomes for metagenomic binning, comparative biology and taxonomic classification.</title>
        <authorList>
            <person name="Goeker M."/>
        </authorList>
    </citation>
    <scope>NUCLEOTIDE SEQUENCE [LARGE SCALE GENOMIC DNA]</scope>
    <source>
        <strain evidence="4 5">DSM 25481</strain>
    </source>
</reference>
<keyword evidence="2" id="KW-0732">Signal</keyword>
<feature type="compositionally biased region" description="Low complexity" evidence="1">
    <location>
        <begin position="222"/>
        <end position="232"/>
    </location>
</feature>
<evidence type="ECO:0000313" key="5">
    <source>
        <dbReference type="Proteomes" id="UP000528964"/>
    </source>
</evidence>
<dbReference type="InterPro" id="IPR009683">
    <property type="entry name" value="Extensin-like_C"/>
</dbReference>
<feature type="signal peptide" evidence="2">
    <location>
        <begin position="1"/>
        <end position="19"/>
    </location>
</feature>
<dbReference type="EMBL" id="JACIDR010000006">
    <property type="protein sequence ID" value="MBB3974550.1"/>
    <property type="molecule type" value="Genomic_DNA"/>
</dbReference>
<dbReference type="Proteomes" id="UP000528964">
    <property type="component" value="Unassembled WGS sequence"/>
</dbReference>
<dbReference type="RefSeq" id="WP_183396390.1">
    <property type="nucleotide sequence ID" value="NZ_JACIDR010000006.1"/>
</dbReference>